<keyword evidence="2" id="KW-1185">Reference proteome</keyword>
<feature type="compositionally biased region" description="Basic and acidic residues" evidence="1">
    <location>
        <begin position="153"/>
        <end position="162"/>
    </location>
</feature>
<evidence type="ECO:0000313" key="3">
    <source>
        <dbReference type="RefSeq" id="XP_006812645.1"/>
    </source>
</evidence>
<dbReference type="RefSeq" id="XP_006812645.1">
    <property type="nucleotide sequence ID" value="XM_006812582.1"/>
</dbReference>
<dbReference type="Proteomes" id="UP000694865">
    <property type="component" value="Unplaced"/>
</dbReference>
<dbReference type="InterPro" id="IPR040505">
    <property type="entry name" value="DUF5537"/>
</dbReference>
<proteinExistence type="predicted"/>
<feature type="region of interest" description="Disordered" evidence="1">
    <location>
        <begin position="227"/>
        <end position="267"/>
    </location>
</feature>
<feature type="region of interest" description="Disordered" evidence="1">
    <location>
        <begin position="153"/>
        <end position="180"/>
    </location>
</feature>
<protein>
    <submittedName>
        <fullName evidence="3">Uncharacterized protein LOC100372006</fullName>
    </submittedName>
</protein>
<gene>
    <name evidence="3" type="primary">LOC100372006</name>
</gene>
<accession>A0ABM0LY04</accession>
<dbReference type="GeneID" id="100372006"/>
<evidence type="ECO:0000256" key="1">
    <source>
        <dbReference type="SAM" id="MobiDB-lite"/>
    </source>
</evidence>
<dbReference type="Pfam" id="PF17690">
    <property type="entry name" value="DUF5537"/>
    <property type="match status" value="1"/>
</dbReference>
<feature type="compositionally biased region" description="Low complexity" evidence="1">
    <location>
        <begin position="227"/>
        <end position="241"/>
    </location>
</feature>
<name>A0ABM0LY04_SACKO</name>
<organism evidence="2 3">
    <name type="scientific">Saccoglossus kowalevskii</name>
    <name type="common">Acorn worm</name>
    <dbReference type="NCBI Taxonomy" id="10224"/>
    <lineage>
        <taxon>Eukaryota</taxon>
        <taxon>Metazoa</taxon>
        <taxon>Hemichordata</taxon>
        <taxon>Enteropneusta</taxon>
        <taxon>Harrimaniidae</taxon>
        <taxon>Saccoglossus</taxon>
    </lineage>
</organism>
<feature type="region of interest" description="Disordered" evidence="1">
    <location>
        <begin position="1"/>
        <end position="22"/>
    </location>
</feature>
<sequence>MQGDWWLQGAQRNPRDTGDEAQVPCVTLGNNNRTTASPNVVTLNVQPSANVEPDIAVVTQRAQISSVEKFLAHQRRRRPPAQHVQKYFLRPITMEQVKPSVGFSHYLERQVLYGATAPNSTFSTQEFLSSYTPHNDVNRHISSEDFRNLERRLEREREKRTSTEPPGHTKVLRDESSPVEMSRRNYFRPTGRNNYFPRDATVSSSRVNNTNADSLVAMGTLAISPSPRGGSLSYSGGSSNSQKDCFNSRLRSPPPRTKSKGAVMSTSLSPMAAENRSKMAKYQDPISGAPPCFTQRLAELSALECETIRYERTRKLKRQTKQAKQD</sequence>
<reference evidence="3" key="1">
    <citation type="submission" date="2025-08" db="UniProtKB">
        <authorList>
            <consortium name="RefSeq"/>
        </authorList>
    </citation>
    <scope>IDENTIFICATION</scope>
    <source>
        <tissue evidence="3">Testes</tissue>
    </source>
</reference>
<evidence type="ECO:0000313" key="2">
    <source>
        <dbReference type="Proteomes" id="UP000694865"/>
    </source>
</evidence>